<evidence type="ECO:0000313" key="2">
    <source>
        <dbReference type="EMBL" id="MBF1272264.1"/>
    </source>
</evidence>
<protein>
    <submittedName>
        <fullName evidence="2">Uncharacterized protein</fullName>
    </submittedName>
</protein>
<name>A0A930GVJ7_9FIRM</name>
<feature type="compositionally biased region" description="Low complexity" evidence="1">
    <location>
        <begin position="13"/>
        <end position="28"/>
    </location>
</feature>
<proteinExistence type="predicted"/>
<accession>A0A930GVJ7</accession>
<feature type="region of interest" description="Disordered" evidence="1">
    <location>
        <begin position="1"/>
        <end position="50"/>
    </location>
</feature>
<evidence type="ECO:0000313" key="3">
    <source>
        <dbReference type="Proteomes" id="UP000775770"/>
    </source>
</evidence>
<gene>
    <name evidence="2" type="ORF">HXM90_02405</name>
</gene>
<evidence type="ECO:0000256" key="1">
    <source>
        <dbReference type="SAM" id="MobiDB-lite"/>
    </source>
</evidence>
<dbReference type="Proteomes" id="UP000775770">
    <property type="component" value="Unassembled WGS sequence"/>
</dbReference>
<organism evidence="2 3">
    <name type="scientific">Oribacterium sinus</name>
    <dbReference type="NCBI Taxonomy" id="237576"/>
    <lineage>
        <taxon>Bacteria</taxon>
        <taxon>Bacillati</taxon>
        <taxon>Bacillota</taxon>
        <taxon>Clostridia</taxon>
        <taxon>Lachnospirales</taxon>
        <taxon>Lachnospiraceae</taxon>
        <taxon>Oribacterium</taxon>
    </lineage>
</organism>
<sequence>GGTTEEKPGTENGGTTTEKPGETETPGNSENTTQPGGIPEETPGTLPENNLKDWPIAYHFEYDAEKKSFLLFFGKNENPALVKQFLYRNVDVMVNDSLYELGDWDEDLNIPENKYIYALKWDIKEKGYFNALRLNRAAFHEGVNTLEFAPDGYKPVIFNFNVTKRMLQDLKKLDKLQYHFEYKSVPGSYNVKIVKFEKLKQEQKQYLKSLKTLEVDGVSYTNVVDQRYEDLCAGGRHAFMVQKDSLDLAIGNPPQEYGVHRIILHSEDYEDIEISYEEEKAMSAPVMKKLVKKDAQGYYELSFEGDRADVQNYLKSIKSLTVAGRAYGQMAPFHADLLKMGEKFSFGDSKSEKKVEDLLLFSIPTANADKKQEIRIEAEGYEVATIPLS</sequence>
<comment type="caution">
    <text evidence="2">The sequence shown here is derived from an EMBL/GenBank/DDBJ whole genome shotgun (WGS) entry which is preliminary data.</text>
</comment>
<dbReference type="EMBL" id="JABZRA010000019">
    <property type="protein sequence ID" value="MBF1272264.1"/>
    <property type="molecule type" value="Genomic_DNA"/>
</dbReference>
<dbReference type="AlphaFoldDB" id="A0A930GVJ7"/>
<dbReference type="RefSeq" id="WP_304070176.1">
    <property type="nucleotide sequence ID" value="NZ_JABZRA010000019.1"/>
</dbReference>
<feature type="non-terminal residue" evidence="2">
    <location>
        <position position="1"/>
    </location>
</feature>
<reference evidence="2" key="1">
    <citation type="submission" date="2020-04" db="EMBL/GenBank/DDBJ databases">
        <title>Deep metagenomics examines the oral microbiome during advanced dental caries in children, revealing novel taxa and co-occurrences with host molecules.</title>
        <authorList>
            <person name="Baker J.L."/>
            <person name="Morton J.T."/>
            <person name="Dinis M."/>
            <person name="Alvarez R."/>
            <person name="Tran N.C."/>
            <person name="Knight R."/>
            <person name="Edlund A."/>
        </authorList>
    </citation>
    <scope>NUCLEOTIDE SEQUENCE</scope>
    <source>
        <strain evidence="2">JCVI_38_bin.19</strain>
    </source>
</reference>